<dbReference type="AlphaFoldDB" id="A0A383AAT9"/>
<dbReference type="SUPFAM" id="SSF51679">
    <property type="entry name" value="Bacterial luciferase-like"/>
    <property type="match status" value="1"/>
</dbReference>
<sequence>SFEELAKDRFIIGDPKDCVTEIEKYRSLGIDYGSFRMMWPGMGLKDGIRNMELFSEKVMPHFRD</sequence>
<name>A0A383AAT9_9ZZZZ</name>
<accession>A0A383AAT9</accession>
<dbReference type="GO" id="GO:0016705">
    <property type="term" value="F:oxidoreductase activity, acting on paired donors, with incorporation or reduction of molecular oxygen"/>
    <property type="evidence" value="ECO:0007669"/>
    <property type="project" value="InterPro"/>
</dbReference>
<proteinExistence type="predicted"/>
<gene>
    <name evidence="1" type="ORF">METZ01_LOCUS457860</name>
</gene>
<dbReference type="InterPro" id="IPR036661">
    <property type="entry name" value="Luciferase-like_sf"/>
</dbReference>
<evidence type="ECO:0008006" key="2">
    <source>
        <dbReference type="Google" id="ProtNLM"/>
    </source>
</evidence>
<dbReference type="Gene3D" id="3.20.20.30">
    <property type="entry name" value="Luciferase-like domain"/>
    <property type="match status" value="1"/>
</dbReference>
<organism evidence="1">
    <name type="scientific">marine metagenome</name>
    <dbReference type="NCBI Taxonomy" id="408172"/>
    <lineage>
        <taxon>unclassified sequences</taxon>
        <taxon>metagenomes</taxon>
        <taxon>ecological metagenomes</taxon>
    </lineage>
</organism>
<protein>
    <recommendedName>
        <fullName evidence="2">Luciferase-like domain-containing protein</fullName>
    </recommendedName>
</protein>
<dbReference type="EMBL" id="UINC01190718">
    <property type="protein sequence ID" value="SVE05006.1"/>
    <property type="molecule type" value="Genomic_DNA"/>
</dbReference>
<feature type="non-terminal residue" evidence="1">
    <location>
        <position position="1"/>
    </location>
</feature>
<reference evidence="1" key="1">
    <citation type="submission" date="2018-05" db="EMBL/GenBank/DDBJ databases">
        <authorList>
            <person name="Lanie J.A."/>
            <person name="Ng W.-L."/>
            <person name="Kazmierczak K.M."/>
            <person name="Andrzejewski T.M."/>
            <person name="Davidsen T.M."/>
            <person name="Wayne K.J."/>
            <person name="Tettelin H."/>
            <person name="Glass J.I."/>
            <person name="Rusch D."/>
            <person name="Podicherti R."/>
            <person name="Tsui H.-C.T."/>
            <person name="Winkler M.E."/>
        </authorList>
    </citation>
    <scope>NUCLEOTIDE SEQUENCE</scope>
</reference>
<evidence type="ECO:0000313" key="1">
    <source>
        <dbReference type="EMBL" id="SVE05006.1"/>
    </source>
</evidence>